<feature type="domain" description="NR LBD" evidence="4">
    <location>
        <begin position="15"/>
        <end position="193"/>
    </location>
</feature>
<evidence type="ECO:0000256" key="3">
    <source>
        <dbReference type="ARBA" id="ARBA00023170"/>
    </source>
</evidence>
<dbReference type="AlphaFoldDB" id="A0A1I7TUE6"/>
<evidence type="ECO:0000313" key="6">
    <source>
        <dbReference type="WBParaSite" id="Csp11.Scaffold629.g11890.t1"/>
    </source>
</evidence>
<dbReference type="PANTHER" id="PTHR46800">
    <property type="entry name" value="NUCLEAR HORMONE RECEPTOR FAMILY-RELATED-RELATED"/>
    <property type="match status" value="1"/>
</dbReference>
<evidence type="ECO:0000256" key="2">
    <source>
        <dbReference type="ARBA" id="ARBA00023163"/>
    </source>
</evidence>
<proteinExistence type="predicted"/>
<keyword evidence="3" id="KW-0675">Receptor</keyword>
<dbReference type="Gene3D" id="1.10.565.10">
    <property type="entry name" value="Retinoid X Receptor"/>
    <property type="match status" value="1"/>
</dbReference>
<dbReference type="WBParaSite" id="Csp11.Scaffold629.g11890.t1">
    <property type="protein sequence ID" value="Csp11.Scaffold629.g11890.t1"/>
    <property type="gene ID" value="Csp11.Scaffold629.g11890"/>
</dbReference>
<dbReference type="PANTHER" id="PTHR46800:SF2">
    <property type="entry name" value="NUCLEAR HORMONE RECEPTOR FAMILY-RELATED"/>
    <property type="match status" value="1"/>
</dbReference>
<dbReference type="Proteomes" id="UP000095282">
    <property type="component" value="Unplaced"/>
</dbReference>
<keyword evidence="1" id="KW-0805">Transcription regulation</keyword>
<dbReference type="SUPFAM" id="SSF48508">
    <property type="entry name" value="Nuclear receptor ligand-binding domain"/>
    <property type="match status" value="1"/>
</dbReference>
<dbReference type="Pfam" id="PF00104">
    <property type="entry name" value="Hormone_recep"/>
    <property type="match status" value="1"/>
</dbReference>
<sequence>MYHKPEFWTLFKATSLTKKDADLTTELVFGVFPLNLNPGDRRSLITNFLVKIWNIDPVLDHLAKREEVRKMDDRELKEYMYRMFDGSFTEGFEMDEDTIWRIFGTFWKFYFRNVIEPICDLDLDQIEFMAVIWILCFDNAYINLTESTSETCRTIRKVIIKELRNYEMEKDPEDSEERFLRIMEIPLMIERAEQHFQDEIMLYEMLKLRMHDDFRSIIRRQRI</sequence>
<dbReference type="InterPro" id="IPR042936">
    <property type="entry name" value="Nhr-150"/>
</dbReference>
<dbReference type="SMART" id="SM00430">
    <property type="entry name" value="HOLI"/>
    <property type="match status" value="1"/>
</dbReference>
<evidence type="ECO:0000313" key="5">
    <source>
        <dbReference type="Proteomes" id="UP000095282"/>
    </source>
</evidence>
<reference evidence="6" key="1">
    <citation type="submission" date="2016-11" db="UniProtKB">
        <authorList>
            <consortium name="WormBaseParasite"/>
        </authorList>
    </citation>
    <scope>IDENTIFICATION</scope>
</reference>
<dbReference type="InterPro" id="IPR035500">
    <property type="entry name" value="NHR-like_dom_sf"/>
</dbReference>
<name>A0A1I7TUE6_9PELO</name>
<organism evidence="5 6">
    <name type="scientific">Caenorhabditis tropicalis</name>
    <dbReference type="NCBI Taxonomy" id="1561998"/>
    <lineage>
        <taxon>Eukaryota</taxon>
        <taxon>Metazoa</taxon>
        <taxon>Ecdysozoa</taxon>
        <taxon>Nematoda</taxon>
        <taxon>Chromadorea</taxon>
        <taxon>Rhabditida</taxon>
        <taxon>Rhabditina</taxon>
        <taxon>Rhabditomorpha</taxon>
        <taxon>Rhabditoidea</taxon>
        <taxon>Rhabditidae</taxon>
        <taxon>Peloderinae</taxon>
        <taxon>Caenorhabditis</taxon>
    </lineage>
</organism>
<protein>
    <submittedName>
        <fullName evidence="6">NR LBD domain-containing protein</fullName>
    </submittedName>
</protein>
<keyword evidence="5" id="KW-1185">Reference proteome</keyword>
<evidence type="ECO:0000259" key="4">
    <source>
        <dbReference type="SMART" id="SM00430"/>
    </source>
</evidence>
<keyword evidence="2" id="KW-0804">Transcription</keyword>
<accession>A0A1I7TUE6</accession>
<dbReference type="InterPro" id="IPR000536">
    <property type="entry name" value="Nucl_hrmn_rcpt_lig-bd"/>
</dbReference>
<dbReference type="STRING" id="1561998.A0A1I7TUE6"/>
<dbReference type="eggNOG" id="KOG3575">
    <property type="taxonomic scope" value="Eukaryota"/>
</dbReference>
<evidence type="ECO:0000256" key="1">
    <source>
        <dbReference type="ARBA" id="ARBA00023015"/>
    </source>
</evidence>